<evidence type="ECO:0000256" key="5">
    <source>
        <dbReference type="ARBA" id="ARBA00023284"/>
    </source>
</evidence>
<dbReference type="InterPro" id="IPR013766">
    <property type="entry name" value="Thioredoxin_domain"/>
</dbReference>
<organism evidence="8 9">
    <name type="scientific">Nocardioides marmoribigeumensis</name>
    <dbReference type="NCBI Taxonomy" id="433649"/>
    <lineage>
        <taxon>Bacteria</taxon>
        <taxon>Bacillati</taxon>
        <taxon>Actinomycetota</taxon>
        <taxon>Actinomycetes</taxon>
        <taxon>Propionibacteriales</taxon>
        <taxon>Nocardioidaceae</taxon>
        <taxon>Nocardioides</taxon>
    </lineage>
</organism>
<comment type="subcellular location">
    <subcellularLocation>
        <location evidence="1">Cell envelope</location>
    </subcellularLocation>
</comment>
<dbReference type="Gene3D" id="3.40.30.10">
    <property type="entry name" value="Glutaredoxin"/>
    <property type="match status" value="1"/>
</dbReference>
<evidence type="ECO:0000256" key="6">
    <source>
        <dbReference type="SAM" id="SignalP"/>
    </source>
</evidence>
<dbReference type="InterPro" id="IPR050553">
    <property type="entry name" value="Thioredoxin_ResA/DsbE_sf"/>
</dbReference>
<evidence type="ECO:0000313" key="9">
    <source>
        <dbReference type="Proteomes" id="UP001183648"/>
    </source>
</evidence>
<gene>
    <name evidence="8" type="ORF">J2S63_001704</name>
</gene>
<dbReference type="CDD" id="cd02966">
    <property type="entry name" value="TlpA_like_family"/>
    <property type="match status" value="1"/>
</dbReference>
<evidence type="ECO:0000313" key="8">
    <source>
        <dbReference type="EMBL" id="MDR7362151.1"/>
    </source>
</evidence>
<feature type="chain" id="PRO_5045646237" evidence="6">
    <location>
        <begin position="24"/>
        <end position="203"/>
    </location>
</feature>
<proteinExistence type="predicted"/>
<dbReference type="SUPFAM" id="SSF52833">
    <property type="entry name" value="Thioredoxin-like"/>
    <property type="match status" value="1"/>
</dbReference>
<keyword evidence="6" id="KW-0732">Signal</keyword>
<name>A0ABU2BV65_9ACTN</name>
<dbReference type="PANTHER" id="PTHR42852:SF6">
    <property type="entry name" value="THIOL:DISULFIDE INTERCHANGE PROTEIN DSBE"/>
    <property type="match status" value="1"/>
</dbReference>
<keyword evidence="3" id="KW-0812">Transmembrane</keyword>
<dbReference type="PROSITE" id="PS51257">
    <property type="entry name" value="PROKAR_LIPOPROTEIN"/>
    <property type="match status" value="1"/>
</dbReference>
<evidence type="ECO:0000256" key="1">
    <source>
        <dbReference type="ARBA" id="ARBA00004196"/>
    </source>
</evidence>
<dbReference type="InterPro" id="IPR000866">
    <property type="entry name" value="AhpC/TSA"/>
</dbReference>
<comment type="caution">
    <text evidence="8">The sequence shown here is derived from an EMBL/GenBank/DDBJ whole genome shotgun (WGS) entry which is preliminary data.</text>
</comment>
<dbReference type="InterPro" id="IPR036249">
    <property type="entry name" value="Thioredoxin-like_sf"/>
</dbReference>
<evidence type="ECO:0000256" key="3">
    <source>
        <dbReference type="ARBA" id="ARBA00022968"/>
    </source>
</evidence>
<feature type="domain" description="Thioredoxin" evidence="7">
    <location>
        <begin position="47"/>
        <end position="194"/>
    </location>
</feature>
<accession>A0ABU2BV65</accession>
<keyword evidence="8" id="KW-0413">Isomerase</keyword>
<protein>
    <submittedName>
        <fullName evidence="8">Thiol-disulfide isomerase/thioredoxin</fullName>
    </submittedName>
</protein>
<dbReference type="EMBL" id="JAVDYG010000001">
    <property type="protein sequence ID" value="MDR7362151.1"/>
    <property type="molecule type" value="Genomic_DNA"/>
</dbReference>
<reference evidence="8 9" key="1">
    <citation type="submission" date="2023-07" db="EMBL/GenBank/DDBJ databases">
        <title>Sequencing the genomes of 1000 actinobacteria strains.</title>
        <authorList>
            <person name="Klenk H.-P."/>
        </authorList>
    </citation>
    <scope>NUCLEOTIDE SEQUENCE [LARGE SCALE GENOMIC DNA]</scope>
    <source>
        <strain evidence="8 9">DSM 19426</strain>
    </source>
</reference>
<dbReference type="RefSeq" id="WP_310301259.1">
    <property type="nucleotide sequence ID" value="NZ_BAAAPS010000008.1"/>
</dbReference>
<keyword evidence="5" id="KW-0676">Redox-active center</keyword>
<dbReference type="PROSITE" id="PS51352">
    <property type="entry name" value="THIOREDOXIN_2"/>
    <property type="match status" value="1"/>
</dbReference>
<dbReference type="Pfam" id="PF00578">
    <property type="entry name" value="AhpC-TSA"/>
    <property type="match status" value="1"/>
</dbReference>
<dbReference type="PANTHER" id="PTHR42852">
    <property type="entry name" value="THIOL:DISULFIDE INTERCHANGE PROTEIN DSBE"/>
    <property type="match status" value="1"/>
</dbReference>
<evidence type="ECO:0000259" key="7">
    <source>
        <dbReference type="PROSITE" id="PS51352"/>
    </source>
</evidence>
<feature type="signal peptide" evidence="6">
    <location>
        <begin position="1"/>
        <end position="23"/>
    </location>
</feature>
<keyword evidence="9" id="KW-1185">Reference proteome</keyword>
<dbReference type="GO" id="GO:0016853">
    <property type="term" value="F:isomerase activity"/>
    <property type="evidence" value="ECO:0007669"/>
    <property type="project" value="UniProtKB-KW"/>
</dbReference>
<evidence type="ECO:0000256" key="4">
    <source>
        <dbReference type="ARBA" id="ARBA00023157"/>
    </source>
</evidence>
<keyword evidence="4" id="KW-1015">Disulfide bond</keyword>
<dbReference type="Proteomes" id="UP001183648">
    <property type="component" value="Unassembled WGS sequence"/>
</dbReference>
<keyword evidence="3" id="KW-0735">Signal-anchor</keyword>
<sequence>MRRVLAAVLPVLAVLALSACDRASITPPPVETRVEVDTPALRTLKAQARIAPCPRATGSSDLPGEQLACLGGGRAVDLSSVAGPAVVPLWASWCVRCRKELPIYQRLFAEAGDRVAVLGVDYQDTQPDAAIGLLRKARARFPQVADPGGVLADTYRVRGLPGVVWVREDGSATFDNSRIDTYADLVRLVSDRLGVDIATPAAG</sequence>
<keyword evidence="2" id="KW-0201">Cytochrome c-type biogenesis</keyword>
<evidence type="ECO:0000256" key="2">
    <source>
        <dbReference type="ARBA" id="ARBA00022748"/>
    </source>
</evidence>